<reference evidence="2" key="1">
    <citation type="submission" date="2020-04" db="EMBL/GenBank/DDBJ databases">
        <authorList>
            <person name="Neveu A P."/>
        </authorList>
    </citation>
    <scope>NUCLEOTIDE SEQUENCE</scope>
    <source>
        <tissue evidence="2">Whole embryo</tissue>
    </source>
</reference>
<feature type="region of interest" description="Disordered" evidence="1">
    <location>
        <begin position="223"/>
        <end position="244"/>
    </location>
</feature>
<name>A0A6F9DJL1_9ASCI</name>
<evidence type="ECO:0000256" key="1">
    <source>
        <dbReference type="SAM" id="MobiDB-lite"/>
    </source>
</evidence>
<sequence>MSRRRQGSYPSSGVQRFKHFPKDFLRPYGLAIVGTEATDNDSIQRRLKPVSCEWLNRPGIAVSEFIATLEQNFEPAFANLDLLKNVGMKRRAKVYLNKLCKHGKFAKRNFRGTFSEKKKKKKCKRFLKQLRETSEETDAFLDECMKTGASLYLMGIHHRVAKYIATNISTLQVDADGNLSRFAKKRTKSRYITTLINDVQKRNQTPLTATRQTLAQTRRSLREILAKGTAGPSSDEDQKPSTSQ</sequence>
<accession>A0A6F9DJL1</accession>
<dbReference type="EMBL" id="LR787467">
    <property type="protein sequence ID" value="CAB3263329.1"/>
    <property type="molecule type" value="mRNA"/>
</dbReference>
<dbReference type="AlphaFoldDB" id="A0A6F9DJL1"/>
<gene>
    <name evidence="2" type="primary">LOC108950742-001</name>
</gene>
<protein>
    <submittedName>
        <fullName evidence="2">Uncharacterized protein LOC108950742</fullName>
    </submittedName>
</protein>
<evidence type="ECO:0000313" key="2">
    <source>
        <dbReference type="EMBL" id="CAB3263329.1"/>
    </source>
</evidence>
<organism evidence="2">
    <name type="scientific">Phallusia mammillata</name>
    <dbReference type="NCBI Taxonomy" id="59560"/>
    <lineage>
        <taxon>Eukaryota</taxon>
        <taxon>Metazoa</taxon>
        <taxon>Chordata</taxon>
        <taxon>Tunicata</taxon>
        <taxon>Ascidiacea</taxon>
        <taxon>Phlebobranchia</taxon>
        <taxon>Ascidiidae</taxon>
        <taxon>Phallusia</taxon>
    </lineage>
</organism>
<proteinExistence type="evidence at transcript level"/>